<evidence type="ECO:0000313" key="2">
    <source>
        <dbReference type="Proteomes" id="UP001527052"/>
    </source>
</evidence>
<evidence type="ECO:0008006" key="3">
    <source>
        <dbReference type="Google" id="ProtNLM"/>
    </source>
</evidence>
<accession>A0ABT4EMC9</accession>
<comment type="caution">
    <text evidence="1">The sequence shown here is derived from an EMBL/GenBank/DDBJ whole genome shotgun (WGS) entry which is preliminary data.</text>
</comment>
<keyword evidence="2" id="KW-1185">Reference proteome</keyword>
<reference evidence="1 2" key="1">
    <citation type="submission" date="2022-05" db="EMBL/GenBank/DDBJ databases">
        <title>Genome Sequencing of Bee-Associated Microbes.</title>
        <authorList>
            <person name="Dunlap C."/>
        </authorList>
    </citation>
    <scope>NUCLEOTIDE SEQUENCE [LARGE SCALE GENOMIC DNA]</scope>
    <source>
        <strain evidence="1 2">NRRL BD-083</strain>
    </source>
</reference>
<sequence>MQELTIVYRDRSIMTYVQQKVSEISHIITNTCKLERRIYSQLAAYYATGKSGYRHACRLVNREIKLAMNQYRKQNAVSFDSIVSKNDFGESLKFEPRDALAGVEESVIEKSSLNEKIRSLAATDLEKFVLNAWIDKKSDSDIAKELALRFGGNSRSLRIWVQRYRTKCQGRLEKECVANNLLIKHA</sequence>
<organism evidence="1 2">
    <name type="scientific">Lysinibacillus xylanilyticus</name>
    <dbReference type="NCBI Taxonomy" id="582475"/>
    <lineage>
        <taxon>Bacteria</taxon>
        <taxon>Bacillati</taxon>
        <taxon>Bacillota</taxon>
        <taxon>Bacilli</taxon>
        <taxon>Bacillales</taxon>
        <taxon>Bacillaceae</taxon>
        <taxon>Lysinibacillus</taxon>
    </lineage>
</organism>
<gene>
    <name evidence="1" type="ORF">M5W82_07615</name>
</gene>
<dbReference type="EMBL" id="JAMDLZ010000012">
    <property type="protein sequence ID" value="MCY9546819.1"/>
    <property type="molecule type" value="Genomic_DNA"/>
</dbReference>
<dbReference type="RefSeq" id="WP_268637005.1">
    <property type="nucleotide sequence ID" value="NZ_JAMDLZ010000012.1"/>
</dbReference>
<protein>
    <recommendedName>
        <fullName evidence="3">Transposase</fullName>
    </recommendedName>
</protein>
<name>A0ABT4EMC9_9BACI</name>
<proteinExistence type="predicted"/>
<dbReference type="Proteomes" id="UP001527052">
    <property type="component" value="Unassembled WGS sequence"/>
</dbReference>
<evidence type="ECO:0000313" key="1">
    <source>
        <dbReference type="EMBL" id="MCY9546819.1"/>
    </source>
</evidence>